<comment type="subcellular location">
    <subcellularLocation>
        <location evidence="1">Nucleus</location>
    </subcellularLocation>
</comment>
<dbReference type="FunFam" id="1.10.10.10:FF:000158">
    <property type="entry name" value="La ribonucleoprotein domain family member 7"/>
    <property type="match status" value="1"/>
</dbReference>
<dbReference type="GO" id="GO:0005634">
    <property type="term" value="C:nucleus"/>
    <property type="evidence" value="ECO:0007669"/>
    <property type="project" value="UniProtKB-SubCell"/>
</dbReference>
<dbReference type="PROSITE" id="PS50102">
    <property type="entry name" value="RRM"/>
    <property type="match status" value="1"/>
</dbReference>
<keyword evidence="3" id="KW-0539">Nucleus</keyword>
<reference evidence="8 9" key="1">
    <citation type="journal article" date="2021" name="MBio">
        <title>A New Model Trypanosomatid, Novymonas esmeraldas: Genomic Perception of Its 'Candidatus Pandoraea novymonadis' Endosymbiont.</title>
        <authorList>
            <person name="Zakharova A."/>
            <person name="Saura A."/>
            <person name="Butenko A."/>
            <person name="Podesvova L."/>
            <person name="Warmusova S."/>
            <person name="Kostygov A.Y."/>
            <person name="Nenarokova A."/>
            <person name="Lukes J."/>
            <person name="Opperdoes F.R."/>
            <person name="Yurchenko V."/>
        </authorList>
    </citation>
    <scope>NUCLEOTIDE SEQUENCE [LARGE SCALE GENOMIC DNA]</scope>
    <source>
        <strain evidence="8 9">E262AT.01</strain>
    </source>
</reference>
<name>A0AAW0F4P5_9TRYP</name>
<feature type="region of interest" description="Disordered" evidence="5">
    <location>
        <begin position="185"/>
        <end position="221"/>
    </location>
</feature>
<evidence type="ECO:0000256" key="5">
    <source>
        <dbReference type="SAM" id="MobiDB-lite"/>
    </source>
</evidence>
<organism evidence="8 9">
    <name type="scientific">Novymonas esmeraldas</name>
    <dbReference type="NCBI Taxonomy" id="1808958"/>
    <lineage>
        <taxon>Eukaryota</taxon>
        <taxon>Discoba</taxon>
        <taxon>Euglenozoa</taxon>
        <taxon>Kinetoplastea</taxon>
        <taxon>Metakinetoplastina</taxon>
        <taxon>Trypanosomatida</taxon>
        <taxon>Trypanosomatidae</taxon>
        <taxon>Novymonas</taxon>
    </lineage>
</organism>
<dbReference type="InterPro" id="IPR036390">
    <property type="entry name" value="WH_DNA-bd_sf"/>
</dbReference>
<comment type="caution">
    <text evidence="8">The sequence shown here is derived from an EMBL/GenBank/DDBJ whole genome shotgun (WGS) entry which is preliminary data.</text>
</comment>
<dbReference type="EMBL" id="JAECZO010000004">
    <property type="protein sequence ID" value="KAK7200189.1"/>
    <property type="molecule type" value="Genomic_DNA"/>
</dbReference>
<dbReference type="Proteomes" id="UP001430356">
    <property type="component" value="Unassembled WGS sequence"/>
</dbReference>
<feature type="region of interest" description="Disordered" evidence="5">
    <location>
        <begin position="307"/>
        <end position="349"/>
    </location>
</feature>
<dbReference type="GO" id="GO:1990904">
    <property type="term" value="C:ribonucleoprotein complex"/>
    <property type="evidence" value="ECO:0007669"/>
    <property type="project" value="InterPro"/>
</dbReference>
<feature type="compositionally biased region" description="Low complexity" evidence="5">
    <location>
        <begin position="202"/>
        <end position="219"/>
    </location>
</feature>
<dbReference type="InterPro" id="IPR045180">
    <property type="entry name" value="La_dom_prot"/>
</dbReference>
<dbReference type="InterPro" id="IPR035979">
    <property type="entry name" value="RBD_domain_sf"/>
</dbReference>
<sequence>MSDLAEKIRRQVEFYFSDVNIAKDVFLKSKMAEDPEGFVALEVLLTFNRLNSLTKDPKVLADALSGSDTLVMHTEGQSVRRKAALPESIQTDGQTVYVKPVPASATLEELQTFFSAHGTVLAVWRRYFQGGSKDAPVESRTKPSVFVVFSNKEDAEKFAAAPPQHDGVQLSAQMKTAYLDEKAAQVAAKSKGRKRERDDGESAGATSSAAPTRTPAMPANSSYRISGCGDIEKFSEVKGLWPAEEQKGVRYVYMPTKAEALVIFQDAETAEKMVESVKTRAATLQGKQPDVAKLGAEEEKALIESVEKEIAERAAQSGGRGGRGGRGGHRGGRGGHRGGRGGHRGGGRS</sequence>
<accession>A0AAW0F4P5</accession>
<dbReference type="PANTHER" id="PTHR22792">
    <property type="entry name" value="LUPUS LA PROTEIN-RELATED"/>
    <property type="match status" value="1"/>
</dbReference>
<dbReference type="SMART" id="SM00715">
    <property type="entry name" value="LA"/>
    <property type="match status" value="1"/>
</dbReference>
<dbReference type="PROSITE" id="PS50961">
    <property type="entry name" value="HTH_LA"/>
    <property type="match status" value="1"/>
</dbReference>
<gene>
    <name evidence="8" type="ORF">NESM_000069900</name>
</gene>
<keyword evidence="2 4" id="KW-0694">RNA-binding</keyword>
<evidence type="ECO:0000259" key="6">
    <source>
        <dbReference type="PROSITE" id="PS50102"/>
    </source>
</evidence>
<evidence type="ECO:0000256" key="3">
    <source>
        <dbReference type="ARBA" id="ARBA00023242"/>
    </source>
</evidence>
<feature type="domain" description="RRM" evidence="6">
    <location>
        <begin position="94"/>
        <end position="181"/>
    </location>
</feature>
<feature type="compositionally biased region" description="Basic residues" evidence="5">
    <location>
        <begin position="326"/>
        <end position="349"/>
    </location>
</feature>
<dbReference type="GO" id="GO:0006396">
    <property type="term" value="P:RNA processing"/>
    <property type="evidence" value="ECO:0007669"/>
    <property type="project" value="InterPro"/>
</dbReference>
<dbReference type="SUPFAM" id="SSF46785">
    <property type="entry name" value="Winged helix' DNA-binding domain"/>
    <property type="match status" value="1"/>
</dbReference>
<dbReference type="CDD" id="cd07323">
    <property type="entry name" value="LAM"/>
    <property type="match status" value="1"/>
</dbReference>
<dbReference type="Gene3D" id="1.10.10.10">
    <property type="entry name" value="Winged helix-like DNA-binding domain superfamily/Winged helix DNA-binding domain"/>
    <property type="match status" value="1"/>
</dbReference>
<dbReference type="PANTHER" id="PTHR22792:SF157">
    <property type="entry name" value="LA PROTEIN"/>
    <property type="match status" value="1"/>
</dbReference>
<protein>
    <submittedName>
        <fullName evidence="8">La RNA binding protein</fullName>
    </submittedName>
</protein>
<feature type="domain" description="HTH La-type RNA-binding" evidence="7">
    <location>
        <begin position="1"/>
        <end position="89"/>
    </location>
</feature>
<dbReference type="GO" id="GO:0003723">
    <property type="term" value="F:RNA binding"/>
    <property type="evidence" value="ECO:0007669"/>
    <property type="project" value="UniProtKB-UniRule"/>
</dbReference>
<dbReference type="AlphaFoldDB" id="A0AAW0F4P5"/>
<keyword evidence="9" id="KW-1185">Reference proteome</keyword>
<dbReference type="SMART" id="SM00360">
    <property type="entry name" value="RRM"/>
    <property type="match status" value="1"/>
</dbReference>
<evidence type="ECO:0000259" key="7">
    <source>
        <dbReference type="PROSITE" id="PS50961"/>
    </source>
</evidence>
<dbReference type="InterPro" id="IPR000504">
    <property type="entry name" value="RRM_dom"/>
</dbReference>
<dbReference type="InterPro" id="IPR002344">
    <property type="entry name" value="Lupus_La"/>
</dbReference>
<dbReference type="PRINTS" id="PR00302">
    <property type="entry name" value="LUPUSLA"/>
</dbReference>
<evidence type="ECO:0000256" key="1">
    <source>
        <dbReference type="ARBA" id="ARBA00004123"/>
    </source>
</evidence>
<dbReference type="InterPro" id="IPR012677">
    <property type="entry name" value="Nucleotide-bd_a/b_plait_sf"/>
</dbReference>
<proteinExistence type="predicted"/>
<dbReference type="CDD" id="cd12291">
    <property type="entry name" value="RRM1_La"/>
    <property type="match status" value="1"/>
</dbReference>
<dbReference type="Gene3D" id="3.30.70.330">
    <property type="match status" value="1"/>
</dbReference>
<dbReference type="Pfam" id="PF05383">
    <property type="entry name" value="La"/>
    <property type="match status" value="1"/>
</dbReference>
<evidence type="ECO:0000256" key="4">
    <source>
        <dbReference type="PROSITE-ProRule" id="PRU00332"/>
    </source>
</evidence>
<dbReference type="InterPro" id="IPR006630">
    <property type="entry name" value="La_HTH"/>
</dbReference>
<evidence type="ECO:0000313" key="9">
    <source>
        <dbReference type="Proteomes" id="UP001430356"/>
    </source>
</evidence>
<dbReference type="InterPro" id="IPR036388">
    <property type="entry name" value="WH-like_DNA-bd_sf"/>
</dbReference>
<evidence type="ECO:0000256" key="2">
    <source>
        <dbReference type="ARBA" id="ARBA00022884"/>
    </source>
</evidence>
<dbReference type="SUPFAM" id="SSF54928">
    <property type="entry name" value="RNA-binding domain, RBD"/>
    <property type="match status" value="1"/>
</dbReference>
<evidence type="ECO:0000313" key="8">
    <source>
        <dbReference type="EMBL" id="KAK7200189.1"/>
    </source>
</evidence>
<dbReference type="Pfam" id="PF00076">
    <property type="entry name" value="RRM_1"/>
    <property type="match status" value="1"/>
</dbReference>